<dbReference type="InterPro" id="IPR029055">
    <property type="entry name" value="Ntn_hydrolases_N"/>
</dbReference>
<keyword evidence="5" id="KW-1185">Reference proteome</keyword>
<dbReference type="GO" id="GO:0016787">
    <property type="term" value="F:hydrolase activity"/>
    <property type="evidence" value="ECO:0007669"/>
    <property type="project" value="UniProtKB-KW"/>
</dbReference>
<evidence type="ECO:0000313" key="5">
    <source>
        <dbReference type="Proteomes" id="UP000220840"/>
    </source>
</evidence>
<dbReference type="OrthoDB" id="9794717at2"/>
<accession>A0A2A7MJK7</accession>
<proteinExistence type="inferred from homology"/>
<dbReference type="EMBL" id="PDCJ01000001">
    <property type="protein sequence ID" value="PEG31318.1"/>
    <property type="molecule type" value="Genomic_DNA"/>
</dbReference>
<dbReference type="RefSeq" id="WP_058295476.1">
    <property type="nucleotide sequence ID" value="NZ_CAMRXJ010000047.1"/>
</dbReference>
<evidence type="ECO:0000256" key="1">
    <source>
        <dbReference type="ARBA" id="ARBA00006625"/>
    </source>
</evidence>
<comment type="similarity">
    <text evidence="1">Belongs to the peptidase C59 family.</text>
</comment>
<sequence>MCTAMTLQSKQSENFFGRTMDFSYDIDPELYIVPRYYVRNNALNMHKSYNPYSFIGIGQEIDGILAFFDGVNEKGFAAATLYFAGYAKYKTQSNYIDKEPISSLDFLDYILGRCGSVKELKEILLEICIVGFEDPVTHTVAPLHWIATDKSGECIVIEQTEKGLNIFQNQIGVMTNSPDFQWHMTNLRNYMNVSPTQDDDAYWGKINLKPFGQGGGTMQLPGGYTSPERFVRTAYQKTHIQTPNNSLEAINACFHIMESVSIPKGVVITNRATYDYTKYTAFINTNTCEYFFKTYDNTNITSVCLWENYKDSAKPISLGKLKRQVKFEKIQK</sequence>
<protein>
    <submittedName>
        <fullName evidence="4">Linear amide C-N hydrolase</fullName>
    </submittedName>
</protein>
<organism evidence="4 5">
    <name type="scientific">Clostridium neonatale</name>
    <dbReference type="NCBI Taxonomy" id="137838"/>
    <lineage>
        <taxon>Bacteria</taxon>
        <taxon>Bacillati</taxon>
        <taxon>Bacillota</taxon>
        <taxon>Clostridia</taxon>
        <taxon>Eubacteriales</taxon>
        <taxon>Clostridiaceae</taxon>
        <taxon>Clostridium</taxon>
    </lineage>
</organism>
<dbReference type="SUPFAM" id="SSF56235">
    <property type="entry name" value="N-terminal nucleophile aminohydrolases (Ntn hydrolases)"/>
    <property type="match status" value="1"/>
</dbReference>
<dbReference type="Proteomes" id="UP000220840">
    <property type="component" value="Unassembled WGS sequence"/>
</dbReference>
<dbReference type="CDD" id="cd00542">
    <property type="entry name" value="Ntn_PVA"/>
    <property type="match status" value="1"/>
</dbReference>
<feature type="domain" description="Choloylglycine hydrolase/NAAA C-terminal" evidence="3">
    <location>
        <begin position="2"/>
        <end position="316"/>
    </location>
</feature>
<dbReference type="AlphaFoldDB" id="A0A2A7MJK7"/>
<name>A0A2A7MJK7_9CLOT</name>
<comment type="caution">
    <text evidence="4">The sequence shown here is derived from an EMBL/GenBank/DDBJ whole genome shotgun (WGS) entry which is preliminary data.</text>
</comment>
<dbReference type="Pfam" id="PF02275">
    <property type="entry name" value="CBAH"/>
    <property type="match status" value="1"/>
</dbReference>
<dbReference type="Gene3D" id="3.60.60.10">
    <property type="entry name" value="Penicillin V Acylase, Chain A"/>
    <property type="match status" value="1"/>
</dbReference>
<gene>
    <name evidence="4" type="ORF">CQ394_06255</name>
</gene>
<dbReference type="PANTHER" id="PTHR35527:SF2">
    <property type="entry name" value="HYDROLASE"/>
    <property type="match status" value="1"/>
</dbReference>
<dbReference type="PANTHER" id="PTHR35527">
    <property type="entry name" value="CHOLOYLGLYCINE HYDROLASE"/>
    <property type="match status" value="1"/>
</dbReference>
<dbReference type="STRING" id="137838.GCA_001458595_02721"/>
<evidence type="ECO:0000313" key="4">
    <source>
        <dbReference type="EMBL" id="PEG31318.1"/>
    </source>
</evidence>
<dbReference type="InterPro" id="IPR052193">
    <property type="entry name" value="Peptidase_C59"/>
</dbReference>
<dbReference type="InterPro" id="IPR029132">
    <property type="entry name" value="CBAH/NAAA_C"/>
</dbReference>
<reference evidence="4 5" key="1">
    <citation type="submission" date="2017-10" db="EMBL/GenBank/DDBJ databases">
        <title>Effective Description of Clostridium neonatale sp. nov. linked to necrotizing enterocolitis in neonates and a clarification of species assignable to the genus Clostridium (Prazmowski 1880) emend. Lawson and Rainey 2016.</title>
        <authorList>
            <person name="Bernard K."/>
            <person name="Burdz T."/>
            <person name="Wiebe D."/>
            <person name="Balcewich B."/>
            <person name="Alfa M."/>
            <person name="Bernier A.-M."/>
        </authorList>
    </citation>
    <scope>NUCLEOTIDE SEQUENCE [LARGE SCALE GENOMIC DNA]</scope>
    <source>
        <strain evidence="4 5">LCDC99A005</strain>
    </source>
</reference>
<keyword evidence="2 4" id="KW-0378">Hydrolase</keyword>
<evidence type="ECO:0000256" key="2">
    <source>
        <dbReference type="ARBA" id="ARBA00022801"/>
    </source>
</evidence>
<evidence type="ECO:0000259" key="3">
    <source>
        <dbReference type="Pfam" id="PF02275"/>
    </source>
</evidence>